<dbReference type="Proteomes" id="UP000800040">
    <property type="component" value="Unassembled WGS sequence"/>
</dbReference>
<accession>A0A6A5JXJ3</accession>
<name>A0A6A5JXJ3_9PLEO</name>
<protein>
    <submittedName>
        <fullName evidence="1">Uncharacterized protein</fullName>
    </submittedName>
</protein>
<evidence type="ECO:0000313" key="2">
    <source>
        <dbReference type="Proteomes" id="UP000800040"/>
    </source>
</evidence>
<organism evidence="1 2">
    <name type="scientific">Decorospora gaudefroyi</name>
    <dbReference type="NCBI Taxonomy" id="184978"/>
    <lineage>
        <taxon>Eukaryota</taxon>
        <taxon>Fungi</taxon>
        <taxon>Dikarya</taxon>
        <taxon>Ascomycota</taxon>
        <taxon>Pezizomycotina</taxon>
        <taxon>Dothideomycetes</taxon>
        <taxon>Pleosporomycetidae</taxon>
        <taxon>Pleosporales</taxon>
        <taxon>Pleosporineae</taxon>
        <taxon>Pleosporaceae</taxon>
        <taxon>Decorospora</taxon>
    </lineage>
</organism>
<gene>
    <name evidence="1" type="ORF">BDW02DRAFT_144318</name>
</gene>
<dbReference type="AlphaFoldDB" id="A0A6A5JXJ3"/>
<evidence type="ECO:0000313" key="1">
    <source>
        <dbReference type="EMBL" id="KAF1829565.1"/>
    </source>
</evidence>
<keyword evidence="2" id="KW-1185">Reference proteome</keyword>
<dbReference type="EMBL" id="ML975436">
    <property type="protein sequence ID" value="KAF1829565.1"/>
    <property type="molecule type" value="Genomic_DNA"/>
</dbReference>
<sequence length="94" mass="10622">MTHVNVFLPPTSHDITLSSISRSISLRACLDTATVVQFLLSCSLLVAFRARHCTLAGVSFFFFCCCSTDYPFASNSSYWQYQPHIKIPLLRKRS</sequence>
<proteinExistence type="predicted"/>
<reference evidence="1" key="1">
    <citation type="submission" date="2020-01" db="EMBL/GenBank/DDBJ databases">
        <authorList>
            <consortium name="DOE Joint Genome Institute"/>
            <person name="Haridas S."/>
            <person name="Albert R."/>
            <person name="Binder M."/>
            <person name="Bloem J."/>
            <person name="Labutti K."/>
            <person name="Salamov A."/>
            <person name="Andreopoulos B."/>
            <person name="Baker S.E."/>
            <person name="Barry K."/>
            <person name="Bills G."/>
            <person name="Bluhm B.H."/>
            <person name="Cannon C."/>
            <person name="Castanera R."/>
            <person name="Culley D.E."/>
            <person name="Daum C."/>
            <person name="Ezra D."/>
            <person name="Gonzalez J.B."/>
            <person name="Henrissat B."/>
            <person name="Kuo A."/>
            <person name="Liang C."/>
            <person name="Lipzen A."/>
            <person name="Lutzoni F."/>
            <person name="Magnuson J."/>
            <person name="Mondo S."/>
            <person name="Nolan M."/>
            <person name="Ohm R."/>
            <person name="Pangilinan J."/>
            <person name="Park H.-J."/>
            <person name="Ramirez L."/>
            <person name="Alfaro M."/>
            <person name="Sun H."/>
            <person name="Tritt A."/>
            <person name="Yoshinaga Y."/>
            <person name="Zwiers L.-H."/>
            <person name="Turgeon B.G."/>
            <person name="Goodwin S.B."/>
            <person name="Spatafora J.W."/>
            <person name="Crous P.W."/>
            <person name="Grigoriev I.V."/>
        </authorList>
    </citation>
    <scope>NUCLEOTIDE SEQUENCE</scope>
    <source>
        <strain evidence="1">P77</strain>
    </source>
</reference>